<dbReference type="InterPro" id="IPR025487">
    <property type="entry name" value="DUF4379"/>
</dbReference>
<evidence type="ECO:0000259" key="2">
    <source>
        <dbReference type="Pfam" id="PF14311"/>
    </source>
</evidence>
<gene>
    <name evidence="3" type="ORF">ESCO40_00095</name>
</gene>
<proteinExistence type="predicted"/>
<evidence type="ECO:0000313" key="4">
    <source>
        <dbReference type="Proteomes" id="UP000831256"/>
    </source>
</evidence>
<dbReference type="InterPro" id="IPR018306">
    <property type="entry name" value="Phage_T5_Orf172_DNA-bd"/>
</dbReference>
<feature type="domain" description="Bacteriophage T5 Orf172 DNA-binding" evidence="1">
    <location>
        <begin position="128"/>
        <end position="218"/>
    </location>
</feature>
<sequence>MVRKKITTEDVNLTLAPRGIIMLSTYISAKSNAIFKCSNGHSWEARVDNVKGGRGCPYCASRTLDLKEVSESLAARGIKMEGKYINSKSKIMFSCENNHRWESTLDSVRNHSSGCPICLLEKDNYPTSVYILISNVGTKIGVSSRTKDRLRDIKTSSNIHDLKIFKEYSFSDRSKAMRIEREAHLQFKEYNCQYKDFDGATEFFNIEPEVVARFIEEIINDRE</sequence>
<reference evidence="3 4" key="1">
    <citation type="submission" date="2022-01" db="EMBL/GenBank/DDBJ databases">
        <title>Avian Pathogenic Escherichia coli bacteriophages.</title>
        <authorList>
            <person name="Nicolas M."/>
            <person name="Trotereau A."/>
            <person name="Schouler C."/>
        </authorList>
    </citation>
    <scope>NUCLEOTIDE SEQUENCE [LARGE SCALE GENOMIC DNA]</scope>
</reference>
<organism evidence="3 4">
    <name type="scientific">Escherichia phage vB_EcoS_ESCO40</name>
    <dbReference type="NCBI Taxonomy" id="2918880"/>
    <lineage>
        <taxon>Viruses</taxon>
        <taxon>Duplodnaviria</taxon>
        <taxon>Heunggongvirae</taxon>
        <taxon>Uroviricota</taxon>
        <taxon>Caudoviricetes</taxon>
        <taxon>Demerecviridae</taxon>
        <taxon>Markadamsvirinae</taxon>
        <taxon>Tequintavirus</taxon>
        <taxon>Tequintavirus ESCO40</taxon>
    </lineage>
</organism>
<keyword evidence="4" id="KW-1185">Reference proteome</keyword>
<name>A0AAE9HMH6_9CAUD</name>
<evidence type="ECO:0000313" key="3">
    <source>
        <dbReference type="EMBL" id="UPW39049.1"/>
    </source>
</evidence>
<feature type="domain" description="Treble clef zinc finger" evidence="2">
    <location>
        <begin position="30"/>
        <end position="61"/>
    </location>
</feature>
<dbReference type="Pfam" id="PF10544">
    <property type="entry name" value="T5orf172"/>
    <property type="match status" value="1"/>
</dbReference>
<dbReference type="EMBL" id="OM386660">
    <property type="protein sequence ID" value="UPW39049.1"/>
    <property type="molecule type" value="Genomic_DNA"/>
</dbReference>
<dbReference type="Pfam" id="PF14311">
    <property type="entry name" value="DUF4379"/>
    <property type="match status" value="1"/>
</dbReference>
<evidence type="ECO:0000259" key="1">
    <source>
        <dbReference type="Pfam" id="PF10544"/>
    </source>
</evidence>
<accession>A0AAE9HMH6</accession>
<dbReference type="Proteomes" id="UP000831256">
    <property type="component" value="Segment"/>
</dbReference>
<protein>
    <submittedName>
        <fullName evidence="3">Uncharacterized protein</fullName>
    </submittedName>
</protein>